<dbReference type="SUPFAM" id="SSF57196">
    <property type="entry name" value="EGF/Laminin"/>
    <property type="match status" value="7"/>
</dbReference>
<dbReference type="PROSITE" id="PS00022">
    <property type="entry name" value="EGF_1"/>
    <property type="match status" value="7"/>
</dbReference>
<reference evidence="10 11" key="1">
    <citation type="submission" date="2015-12" db="EMBL/GenBank/DDBJ databases">
        <title>The genome of Folsomia candida.</title>
        <authorList>
            <person name="Faddeeva A."/>
            <person name="Derks M.F."/>
            <person name="Anvar Y."/>
            <person name="Smit S."/>
            <person name="Van Straalen N."/>
            <person name="Roelofs D."/>
        </authorList>
    </citation>
    <scope>NUCLEOTIDE SEQUENCE [LARGE SCALE GENOMIC DNA]</scope>
    <source>
        <strain evidence="10 11">VU population</strain>
        <tissue evidence="10">Whole body</tissue>
    </source>
</reference>
<dbReference type="CDD" id="cd00054">
    <property type="entry name" value="EGF_CA"/>
    <property type="match status" value="3"/>
</dbReference>
<dbReference type="InterPro" id="IPR000152">
    <property type="entry name" value="EGF-type_Asp/Asn_hydroxyl_site"/>
</dbReference>
<dbReference type="OrthoDB" id="283575at2759"/>
<evidence type="ECO:0000256" key="5">
    <source>
        <dbReference type="PROSITE-ProRule" id="PRU00076"/>
    </source>
</evidence>
<feature type="domain" description="EGF-like" evidence="9">
    <location>
        <begin position="23"/>
        <end position="64"/>
    </location>
</feature>
<feature type="domain" description="EGF-like" evidence="9">
    <location>
        <begin position="108"/>
        <end position="144"/>
    </location>
</feature>
<dbReference type="PROSITE" id="PS01187">
    <property type="entry name" value="EGF_CA"/>
    <property type="match status" value="1"/>
</dbReference>
<feature type="signal peptide" evidence="7">
    <location>
        <begin position="1"/>
        <end position="20"/>
    </location>
</feature>
<dbReference type="Gene3D" id="2.60.120.200">
    <property type="match status" value="2"/>
</dbReference>
<evidence type="ECO:0000256" key="2">
    <source>
        <dbReference type="ARBA" id="ARBA00022737"/>
    </source>
</evidence>
<dbReference type="SMART" id="SM00181">
    <property type="entry name" value="EGF"/>
    <property type="match status" value="8"/>
</dbReference>
<dbReference type="OMA" id="ECHRNEC"/>
<dbReference type="Pfam" id="PF00054">
    <property type="entry name" value="Laminin_G_1"/>
    <property type="match status" value="1"/>
</dbReference>
<dbReference type="GO" id="GO:0048513">
    <property type="term" value="P:animal organ development"/>
    <property type="evidence" value="ECO:0007669"/>
    <property type="project" value="UniProtKB-ARBA"/>
</dbReference>
<proteinExistence type="predicted"/>
<comment type="caution">
    <text evidence="10">The sequence shown here is derived from an EMBL/GenBank/DDBJ whole genome shotgun (WGS) entry which is preliminary data.</text>
</comment>
<organism evidence="10 11">
    <name type="scientific">Folsomia candida</name>
    <name type="common">Springtail</name>
    <dbReference type="NCBI Taxonomy" id="158441"/>
    <lineage>
        <taxon>Eukaryota</taxon>
        <taxon>Metazoa</taxon>
        <taxon>Ecdysozoa</taxon>
        <taxon>Arthropoda</taxon>
        <taxon>Hexapoda</taxon>
        <taxon>Collembola</taxon>
        <taxon>Entomobryomorpha</taxon>
        <taxon>Isotomoidea</taxon>
        <taxon>Isotomidae</taxon>
        <taxon>Proisotominae</taxon>
        <taxon>Folsomia</taxon>
    </lineage>
</organism>
<feature type="compositionally biased region" description="Low complexity" evidence="6">
    <location>
        <begin position="414"/>
        <end position="423"/>
    </location>
</feature>
<dbReference type="Pfam" id="PF00008">
    <property type="entry name" value="EGF"/>
    <property type="match status" value="3"/>
</dbReference>
<dbReference type="Proteomes" id="UP000198287">
    <property type="component" value="Unassembled WGS sequence"/>
</dbReference>
<evidence type="ECO:0000256" key="3">
    <source>
        <dbReference type="ARBA" id="ARBA00023157"/>
    </source>
</evidence>
<feature type="region of interest" description="Disordered" evidence="6">
    <location>
        <begin position="409"/>
        <end position="434"/>
    </location>
</feature>
<comment type="caution">
    <text evidence="5">Lacks conserved residue(s) required for the propagation of feature annotation.</text>
</comment>
<feature type="disulfide bond" evidence="5">
    <location>
        <begin position="216"/>
        <end position="225"/>
    </location>
</feature>
<evidence type="ECO:0000256" key="6">
    <source>
        <dbReference type="SAM" id="MobiDB-lite"/>
    </source>
</evidence>
<feature type="domain" description="EGF-like" evidence="9">
    <location>
        <begin position="66"/>
        <end position="106"/>
    </location>
</feature>
<feature type="domain" description="Laminin G" evidence="8">
    <location>
        <begin position="740"/>
        <end position="937"/>
    </location>
</feature>
<keyword evidence="2" id="KW-0677">Repeat</keyword>
<feature type="disulfide bond" evidence="5">
    <location>
        <begin position="54"/>
        <end position="63"/>
    </location>
</feature>
<dbReference type="InterPro" id="IPR000742">
    <property type="entry name" value="EGF"/>
</dbReference>
<dbReference type="SMART" id="SM00282">
    <property type="entry name" value="LamG"/>
    <property type="match status" value="2"/>
</dbReference>
<dbReference type="AlphaFoldDB" id="A0A226EN19"/>
<dbReference type="Pfam" id="PF02210">
    <property type="entry name" value="Laminin_G_2"/>
    <property type="match status" value="1"/>
</dbReference>
<feature type="disulfide bond" evidence="5">
    <location>
        <begin position="703"/>
        <end position="713"/>
    </location>
</feature>
<gene>
    <name evidence="10" type="ORF">Fcan01_08316</name>
</gene>
<dbReference type="SUPFAM" id="SSF49899">
    <property type="entry name" value="Concanavalin A-like lectins/glucanases"/>
    <property type="match status" value="2"/>
</dbReference>
<dbReference type="STRING" id="158441.A0A226EN19"/>
<feature type="disulfide bond" evidence="5">
    <location>
        <begin position="1012"/>
        <end position="1021"/>
    </location>
</feature>
<dbReference type="InterPro" id="IPR001791">
    <property type="entry name" value="Laminin_G"/>
</dbReference>
<accession>A0A226EN19</accession>
<sequence>MSNVIGKLALFLIFIRGALCQYDLSACDCLNNGTCTIVDDSTSANLTGVLACSCPAGFSGSKCELDISVCNTTVNGVCLNGGQCLDGVGESFHCNCEPGWEGRICERQIDNCSSEPCLNGAICVNKINDFGCACPFGYTGKTCEKKLKICEVNPCKNGAFCLHEDEDESPEKITCYCVPDYYGLTCEFKYDECSPGPKCFNGGTCIDGVGGFSCSCPPNISGIFCHCTLENMTDPSCGNATTFVSASEIIYPQPSTPSFSLGLSTQFPGQSELTSVIEGTSSLFLSTEPVSDHYSAIDSSIQLLDSAKSFLTSTIITPSLQTLSAFTVEYSISLEGSEGSITPSSFMSLFPTPRVTPSISEPDLTETILSSSEDIMSVGVVSSSTYQSVTQVHSASDFVLSSSVRVDEIKPSEESIPSPTPTTNDEIEESSIRTTSQTSYFPSVLLLTTATALEPGSLTSSISDSVLLTTRTLPSSTNVISSEEISEPTISYEFSTVELESAMYSSDSILSLPLASSLLSTTHQTHLPEQTVLSPTLSQAFPFTTVFPDTTIGQYSSSTLEISEEWSTHLIISTTASTSHTMSLPPDTAIIDHSQSDYEALLNSSSTTLPISIETSTILIDYSSSQAFISESLSDVLFETGSIPLSLSSSYFPQTTVTTIMPTTSVSSDPEVSSSFYHLTTTPYSTTTTTPPSITNDSHTDPCQNFCLNNGICKSDSIEPSCTCTFKFSGSRCEKPRKRFETVSFTGDSFLGYTVPNDSINKITVKTTLATNVPDGILFFKSSSLGRLYALIFTQGGHISLHFSCGAQSMHFVETRTRIDNGYNFTLEFSLEMLLQQSLTTDEIHCVGQVSVNHSYVMRGEQIVGQNELYENPIQFIYVGGVDTTTGYDARKSDDLIGIMPGFKGCLYNLMINDETKDLFEDAVDGKEVAECSAFGCVTNPCFDGSKCVPWNKFPFWQCICSPGFQGVRCHIRVCDSNPCQNGATCTFLLEESNESSNSTEITSHHPKHCLCPLGYTGSQCQTFLNVTKPSFKPIGSDYSAFIAYEPIPRFADWVQLKFHFVIYNTSQIALLLYSGYTQSLSTSAISNPDDLDALTEILKDGSTSTRDAELLATDSNSNNEIGTQRVSDFFAITYVNGYIALTWNLGSGTQRIITPSRIEKRLNVHTLFAGKSGRQCWLKVDGMRNVTGKSPGPFHRLNVNTELFLGGYDAFRFEGLPHDLPLHKGFEGCILDFGVRVKNRLYLPKAIRGRNIKNCYEEDC</sequence>
<keyword evidence="4" id="KW-0325">Glycoprotein</keyword>
<dbReference type="PROSITE" id="PS00010">
    <property type="entry name" value="ASX_HYDROXYL"/>
    <property type="match status" value="2"/>
</dbReference>
<feature type="domain" description="EGF-like" evidence="9">
    <location>
        <begin position="699"/>
        <end position="734"/>
    </location>
</feature>
<feature type="disulfide bond" evidence="5">
    <location>
        <begin position="134"/>
        <end position="143"/>
    </location>
</feature>
<feature type="domain" description="Laminin G" evidence="8">
    <location>
        <begin position="1070"/>
        <end position="1261"/>
    </location>
</feature>
<feature type="disulfide bond" evidence="5">
    <location>
        <begin position="96"/>
        <end position="105"/>
    </location>
</feature>
<dbReference type="InterPro" id="IPR018097">
    <property type="entry name" value="EGF_Ca-bd_CS"/>
</dbReference>
<dbReference type="SMART" id="SM00179">
    <property type="entry name" value="EGF_CA"/>
    <property type="match status" value="4"/>
</dbReference>
<evidence type="ECO:0000259" key="9">
    <source>
        <dbReference type="PROSITE" id="PS50026"/>
    </source>
</evidence>
<dbReference type="PANTHER" id="PTHR24033:SF151">
    <property type="entry name" value="NOTCH 2"/>
    <property type="match status" value="1"/>
</dbReference>
<evidence type="ECO:0000256" key="4">
    <source>
        <dbReference type="ARBA" id="ARBA00023180"/>
    </source>
</evidence>
<evidence type="ECO:0000313" key="11">
    <source>
        <dbReference type="Proteomes" id="UP000198287"/>
    </source>
</evidence>
<feature type="domain" description="EGF-like" evidence="9">
    <location>
        <begin position="971"/>
        <end position="1022"/>
    </location>
</feature>
<dbReference type="CDD" id="cd00110">
    <property type="entry name" value="LamG"/>
    <property type="match status" value="2"/>
</dbReference>
<dbReference type="GO" id="GO:0005509">
    <property type="term" value="F:calcium ion binding"/>
    <property type="evidence" value="ECO:0007669"/>
    <property type="project" value="InterPro"/>
</dbReference>
<evidence type="ECO:0000259" key="8">
    <source>
        <dbReference type="PROSITE" id="PS50025"/>
    </source>
</evidence>
<dbReference type="PANTHER" id="PTHR24033">
    <property type="entry name" value="EGF-LIKE DOMAIN-CONTAINING PROTEIN"/>
    <property type="match status" value="1"/>
</dbReference>
<keyword evidence="5" id="KW-0245">EGF-like domain</keyword>
<dbReference type="FunFam" id="2.10.25.10:FF:000472">
    <property type="entry name" value="Uncharacterized protein, isoform A"/>
    <property type="match status" value="1"/>
</dbReference>
<dbReference type="PROSITE" id="PS50025">
    <property type="entry name" value="LAM_G_DOMAIN"/>
    <property type="match status" value="2"/>
</dbReference>
<dbReference type="InterPro" id="IPR013320">
    <property type="entry name" value="ConA-like_dom_sf"/>
</dbReference>
<feature type="domain" description="EGF-like" evidence="9">
    <location>
        <begin position="146"/>
        <end position="187"/>
    </location>
</feature>
<keyword evidence="3 5" id="KW-1015">Disulfide bond</keyword>
<evidence type="ECO:0000256" key="7">
    <source>
        <dbReference type="SAM" id="SignalP"/>
    </source>
</evidence>
<dbReference type="Gene3D" id="2.10.25.10">
    <property type="entry name" value="Laminin"/>
    <property type="match status" value="8"/>
</dbReference>
<dbReference type="EMBL" id="LNIX01000003">
    <property type="protein sequence ID" value="OXA58424.1"/>
    <property type="molecule type" value="Genomic_DNA"/>
</dbReference>
<dbReference type="InterPro" id="IPR051830">
    <property type="entry name" value="NOTCH_homolog"/>
</dbReference>
<feature type="disulfide bond" evidence="5">
    <location>
        <begin position="177"/>
        <end position="186"/>
    </location>
</feature>
<feature type="chain" id="PRO_5012488768" evidence="7">
    <location>
        <begin position="21"/>
        <end position="1261"/>
    </location>
</feature>
<dbReference type="InterPro" id="IPR001881">
    <property type="entry name" value="EGF-like_Ca-bd_dom"/>
</dbReference>
<name>A0A226EN19_FOLCA</name>
<keyword evidence="11" id="KW-1185">Reference proteome</keyword>
<evidence type="ECO:0000313" key="10">
    <source>
        <dbReference type="EMBL" id="OXA58424.1"/>
    </source>
</evidence>
<keyword evidence="1 7" id="KW-0732">Signal</keyword>
<feature type="domain" description="EGF-like" evidence="9">
    <location>
        <begin position="189"/>
        <end position="226"/>
    </location>
</feature>
<evidence type="ECO:0000256" key="1">
    <source>
        <dbReference type="ARBA" id="ARBA00022729"/>
    </source>
</evidence>
<protein>
    <submittedName>
        <fullName evidence="10">Protein eyes shut</fullName>
    </submittedName>
</protein>
<feature type="disulfide bond" evidence="5">
    <location>
        <begin position="724"/>
        <end position="733"/>
    </location>
</feature>
<dbReference type="PROSITE" id="PS01186">
    <property type="entry name" value="EGF_2"/>
    <property type="match status" value="4"/>
</dbReference>
<dbReference type="PROSITE" id="PS50026">
    <property type="entry name" value="EGF_3"/>
    <property type="match status" value="7"/>
</dbReference>